<organism evidence="1">
    <name type="scientific">viral metagenome</name>
    <dbReference type="NCBI Taxonomy" id="1070528"/>
    <lineage>
        <taxon>unclassified sequences</taxon>
        <taxon>metagenomes</taxon>
        <taxon>organismal metagenomes</taxon>
    </lineage>
</organism>
<accession>A0A6M3LMP0</accession>
<gene>
    <name evidence="1" type="ORF">MM415B03820_0006</name>
</gene>
<name>A0A6M3LMP0_9ZZZZ</name>
<dbReference type="EMBL" id="MT143244">
    <property type="protein sequence ID" value="QJA94584.1"/>
    <property type="molecule type" value="Genomic_DNA"/>
</dbReference>
<reference evidence="1" key="1">
    <citation type="submission" date="2020-03" db="EMBL/GenBank/DDBJ databases">
        <title>The deep terrestrial virosphere.</title>
        <authorList>
            <person name="Holmfeldt K."/>
            <person name="Nilsson E."/>
            <person name="Simone D."/>
            <person name="Lopez-Fernandez M."/>
            <person name="Wu X."/>
            <person name="de Brujin I."/>
            <person name="Lundin D."/>
            <person name="Andersson A."/>
            <person name="Bertilsson S."/>
            <person name="Dopson M."/>
        </authorList>
    </citation>
    <scope>NUCLEOTIDE SEQUENCE</scope>
    <source>
        <strain evidence="1">MM415B03820</strain>
    </source>
</reference>
<protein>
    <submittedName>
        <fullName evidence="1">Uncharacterized protein</fullName>
    </submittedName>
</protein>
<proteinExistence type="predicted"/>
<dbReference type="AlphaFoldDB" id="A0A6M3LMP0"/>
<evidence type="ECO:0000313" key="1">
    <source>
        <dbReference type="EMBL" id="QJA94584.1"/>
    </source>
</evidence>
<sequence>MENAEEFESWLFRLIHDSKMKLNMSDRTIAYILLREGLNYYLKDVCNDELRAAKEHN</sequence>